<reference evidence="3" key="1">
    <citation type="submission" date="2018-11" db="EMBL/GenBank/DDBJ databases">
        <title>Proposal to divide the Flavobacteriaceae and reorganize its genera based on Amino Acid Identity values calculated from whole genome sequences.</title>
        <authorList>
            <person name="Nicholson A.C."/>
            <person name="Gulvik C.A."/>
            <person name="Whitney A.M."/>
            <person name="Humrighouse B.W."/>
            <person name="Bell M."/>
            <person name="Holmes B."/>
            <person name="Steigerwalt A.G."/>
            <person name="Villarma A."/>
            <person name="Sheth M."/>
            <person name="Batra D."/>
            <person name="Pryor J."/>
            <person name="Bernardet J.-F."/>
            <person name="Hugo C."/>
            <person name="Kampfer P."/>
            <person name="Newman J.D."/>
            <person name="McQuiston J.R."/>
        </authorList>
    </citation>
    <scope>NUCLEOTIDE SEQUENCE [LARGE SCALE GENOMIC DNA]</scope>
    <source>
        <strain evidence="3">G0081</strain>
    </source>
</reference>
<keyword evidence="1" id="KW-0472">Membrane</keyword>
<dbReference type="OrthoDB" id="1274726at2"/>
<protein>
    <submittedName>
        <fullName evidence="2">Uncharacterized protein</fullName>
    </submittedName>
</protein>
<name>A0A3G8XJW1_9FLAO</name>
<proteinExistence type="predicted"/>
<dbReference type="AlphaFoldDB" id="A0A3G8XJW1"/>
<gene>
    <name evidence="2" type="ORF">EIB73_10150</name>
</gene>
<keyword evidence="1" id="KW-0812">Transmembrane</keyword>
<dbReference type="Proteomes" id="UP000270185">
    <property type="component" value="Chromosome"/>
</dbReference>
<feature type="transmembrane region" description="Helical" evidence="1">
    <location>
        <begin position="6"/>
        <end position="23"/>
    </location>
</feature>
<evidence type="ECO:0000313" key="3">
    <source>
        <dbReference type="Proteomes" id="UP000270185"/>
    </source>
</evidence>
<dbReference type="KEGG" id="ccas:EIB73_10150"/>
<dbReference type="RefSeq" id="WP_125025064.1">
    <property type="nucleotide sequence ID" value="NZ_CP034159.1"/>
</dbReference>
<evidence type="ECO:0000256" key="1">
    <source>
        <dbReference type="SAM" id="Phobius"/>
    </source>
</evidence>
<keyword evidence="1" id="KW-1133">Transmembrane helix</keyword>
<keyword evidence="3" id="KW-1185">Reference proteome</keyword>
<accession>A0A3G8XJW1</accession>
<dbReference type="EMBL" id="CP034159">
    <property type="protein sequence ID" value="AZI33522.1"/>
    <property type="molecule type" value="Genomic_DNA"/>
</dbReference>
<sequence>MNKTTILVAGGFGIIIGLGILGVRRYLIKKSKEYDDYYADFHRHFDRKIREESNDGVEFLAVR</sequence>
<organism evidence="2 3">
    <name type="scientific">Kaistella carnis</name>
    <dbReference type="NCBI Taxonomy" id="1241979"/>
    <lineage>
        <taxon>Bacteria</taxon>
        <taxon>Pseudomonadati</taxon>
        <taxon>Bacteroidota</taxon>
        <taxon>Flavobacteriia</taxon>
        <taxon>Flavobacteriales</taxon>
        <taxon>Weeksellaceae</taxon>
        <taxon>Chryseobacterium group</taxon>
        <taxon>Kaistella</taxon>
    </lineage>
</organism>
<evidence type="ECO:0000313" key="2">
    <source>
        <dbReference type="EMBL" id="AZI33522.1"/>
    </source>
</evidence>